<feature type="domain" description="FAM194 C-terminal" evidence="1">
    <location>
        <begin position="268"/>
        <end position="467"/>
    </location>
</feature>
<evidence type="ECO:0000313" key="2">
    <source>
        <dbReference type="Ensembl" id="ENSLACP00000004738.1"/>
    </source>
</evidence>
<dbReference type="InParanoid" id="H3A517"/>
<dbReference type="Ensembl" id="ENSLACT00000004777.1">
    <property type="protein sequence ID" value="ENSLACP00000004738.1"/>
    <property type="gene ID" value="ENSLACG00000004211.1"/>
</dbReference>
<keyword evidence="3" id="KW-1185">Reference proteome</keyword>
<dbReference type="Pfam" id="PF14977">
    <property type="entry name" value="FAM194"/>
    <property type="match status" value="1"/>
</dbReference>
<proteinExistence type="predicted"/>
<name>H3A517_LATCH</name>
<reference evidence="3" key="1">
    <citation type="submission" date="2011-08" db="EMBL/GenBank/DDBJ databases">
        <title>The draft genome of Latimeria chalumnae.</title>
        <authorList>
            <person name="Di Palma F."/>
            <person name="Alfoldi J."/>
            <person name="Johnson J."/>
            <person name="Berlin A."/>
            <person name="Gnerre S."/>
            <person name="Jaffe D."/>
            <person name="MacCallum I."/>
            <person name="Young S."/>
            <person name="Walker B.J."/>
            <person name="Lander E."/>
            <person name="Lindblad-Toh K."/>
        </authorList>
    </citation>
    <scope>NUCLEOTIDE SEQUENCE [LARGE SCALE GENOMIC DNA]</scope>
    <source>
        <strain evidence="3">Wild caught</strain>
    </source>
</reference>
<gene>
    <name evidence="2" type="primary">LOC102353423</name>
</gene>
<dbReference type="eggNOG" id="ENOG502QUAE">
    <property type="taxonomic scope" value="Eukaryota"/>
</dbReference>
<reference evidence="2" key="3">
    <citation type="submission" date="2025-09" db="UniProtKB">
        <authorList>
            <consortium name="Ensembl"/>
        </authorList>
    </citation>
    <scope>IDENTIFICATION</scope>
</reference>
<dbReference type="PANTHER" id="PTHR23093">
    <property type="entry name" value="SIMILAR TO CHROMOSOME 3 OPEN READING FRAME 20"/>
    <property type="match status" value="1"/>
</dbReference>
<dbReference type="AlphaFoldDB" id="H3A517"/>
<evidence type="ECO:0000259" key="1">
    <source>
        <dbReference type="Pfam" id="PF14977"/>
    </source>
</evidence>
<evidence type="ECO:0000313" key="3">
    <source>
        <dbReference type="Proteomes" id="UP000008672"/>
    </source>
</evidence>
<dbReference type="EMBL" id="AFYH01198872">
    <property type="status" value="NOT_ANNOTATED_CDS"/>
    <property type="molecule type" value="Genomic_DNA"/>
</dbReference>
<protein>
    <recommendedName>
        <fullName evidence="1">FAM194 C-terminal domain-containing protein</fullName>
    </recommendedName>
</protein>
<dbReference type="Proteomes" id="UP000008672">
    <property type="component" value="Unassembled WGS sequence"/>
</dbReference>
<accession>H3A517</accession>
<reference evidence="2" key="2">
    <citation type="submission" date="2025-08" db="UniProtKB">
        <authorList>
            <consortium name="Ensembl"/>
        </authorList>
    </citation>
    <scope>IDENTIFICATION</scope>
</reference>
<sequence>PEVSVVTQTDESWLASQYHRKLVQFKVKELPKCYHRKDSFESKFSKREAGWPQDLIDVGVFADAELQEDYLKLMGLSLQSLPSIGPPTILAYKQESRQKPKHPSTVTPELKLEWDGMHIVCEFCGRKVKPIPLIELKVEHSKKVFCCKQARKLHEFLLREQEYILGMSSIEKIPLSPHLPHSNVLERHRAREKAAQKISLKSKENIMIGEQASFISKAITRFTYDLSTPNRKDNWIIVPPPDKEKLKDETCYFIPLSKFAFGCNQMLQQQFLEKFYANGQKFLTVFPDSTVQLFYPSGNLAAVIVSNENKNFTCIIQEDKSTNAAIQAVFNSFGKGTCYHPNGVVWINYNAFGGQCLDQKGNRVRKWKWGTSQCLTPLKPIFMSLNHEIGVRILGQYHIFVTFLAAGKQAKLSVGAIVKQKVSDDLPSLMRNLSEEKMQLLTTKIKIQTLFRKLHHCLHFPSNEQLDGIKKSNILQQAS</sequence>
<dbReference type="GeneTree" id="ENSGT00940000153655"/>
<dbReference type="OMA" id="MLAHERW"/>
<dbReference type="HOGENOM" id="CLU_030265_0_0_1"/>
<dbReference type="FunCoup" id="H3A517">
    <property type="interactions" value="31"/>
</dbReference>
<organism evidence="2 3">
    <name type="scientific">Latimeria chalumnae</name>
    <name type="common">Coelacanth</name>
    <dbReference type="NCBI Taxonomy" id="7897"/>
    <lineage>
        <taxon>Eukaryota</taxon>
        <taxon>Metazoa</taxon>
        <taxon>Chordata</taxon>
        <taxon>Craniata</taxon>
        <taxon>Vertebrata</taxon>
        <taxon>Euteleostomi</taxon>
        <taxon>Coelacanthiformes</taxon>
        <taxon>Coelacanthidae</taxon>
        <taxon>Latimeria</taxon>
    </lineage>
</organism>
<dbReference type="InterPro" id="IPR029281">
    <property type="entry name" value="FAM194_C"/>
</dbReference>
<dbReference type="PANTHER" id="PTHR23093:SF18">
    <property type="entry name" value="GLUTAMATE RICH 6"/>
    <property type="match status" value="1"/>
</dbReference>